<dbReference type="SUPFAM" id="SSF55729">
    <property type="entry name" value="Acyl-CoA N-acyltransferases (Nat)"/>
    <property type="match status" value="1"/>
</dbReference>
<protein>
    <submittedName>
        <fullName evidence="2">GNAT family N-acetyltransferase</fullName>
    </submittedName>
</protein>
<dbReference type="EMBL" id="JAKIJS010000001">
    <property type="protein sequence ID" value="MCF6139059.1"/>
    <property type="molecule type" value="Genomic_DNA"/>
</dbReference>
<organism evidence="2 3">
    <name type="scientific">Pseudalkalibacillus berkeleyi</name>
    <dbReference type="NCBI Taxonomy" id="1069813"/>
    <lineage>
        <taxon>Bacteria</taxon>
        <taxon>Bacillati</taxon>
        <taxon>Bacillota</taxon>
        <taxon>Bacilli</taxon>
        <taxon>Bacillales</taxon>
        <taxon>Fictibacillaceae</taxon>
        <taxon>Pseudalkalibacillus</taxon>
    </lineage>
</organism>
<dbReference type="Proteomes" id="UP001649381">
    <property type="component" value="Unassembled WGS sequence"/>
</dbReference>
<sequence>MIKEMELEHLHSDMLKGFNRTQVTTNVWYKSKEGYQIKEDYFVDQWDDAQKEKVIADLKRCLKHNGAVFCAMKGAQLVGFANIEGRRFGSRNQYIELPYIHVSDEYRGYGIGKKLFKKCTDKAKEWGAEKLYIGAHPAIETQHFYQSVGCTYAEEINPEIYEREPLDIQLEYEL</sequence>
<dbReference type="PROSITE" id="PS51186">
    <property type="entry name" value="GNAT"/>
    <property type="match status" value="1"/>
</dbReference>
<evidence type="ECO:0000259" key="1">
    <source>
        <dbReference type="PROSITE" id="PS51186"/>
    </source>
</evidence>
<keyword evidence="3" id="KW-1185">Reference proteome</keyword>
<dbReference type="CDD" id="cd04301">
    <property type="entry name" value="NAT_SF"/>
    <property type="match status" value="1"/>
</dbReference>
<accession>A0ABS9H2E5</accession>
<dbReference type="Gene3D" id="3.40.630.30">
    <property type="match status" value="1"/>
</dbReference>
<evidence type="ECO:0000313" key="2">
    <source>
        <dbReference type="EMBL" id="MCF6139059.1"/>
    </source>
</evidence>
<dbReference type="RefSeq" id="WP_236337682.1">
    <property type="nucleotide sequence ID" value="NZ_JAKIJS010000001.1"/>
</dbReference>
<dbReference type="InterPro" id="IPR016181">
    <property type="entry name" value="Acyl_CoA_acyltransferase"/>
</dbReference>
<feature type="domain" description="N-acetyltransferase" evidence="1">
    <location>
        <begin position="21"/>
        <end position="174"/>
    </location>
</feature>
<comment type="caution">
    <text evidence="2">The sequence shown here is derived from an EMBL/GenBank/DDBJ whole genome shotgun (WGS) entry which is preliminary data.</text>
</comment>
<evidence type="ECO:0000313" key="3">
    <source>
        <dbReference type="Proteomes" id="UP001649381"/>
    </source>
</evidence>
<dbReference type="InterPro" id="IPR000182">
    <property type="entry name" value="GNAT_dom"/>
</dbReference>
<reference evidence="2 3" key="1">
    <citation type="submission" date="2022-01" db="EMBL/GenBank/DDBJ databases">
        <title>Alkalihalobacillus sp. EGI L200015, a novel bacterium isolated from a salt lake sediment.</title>
        <authorList>
            <person name="Gao L."/>
            <person name="Fang B.-Z."/>
            <person name="Li W.-J."/>
        </authorList>
    </citation>
    <scope>NUCLEOTIDE SEQUENCE [LARGE SCALE GENOMIC DNA]</scope>
    <source>
        <strain evidence="2 3">KCTC 12718</strain>
    </source>
</reference>
<name>A0ABS9H2E5_9BACL</name>
<proteinExistence type="predicted"/>
<dbReference type="Pfam" id="PF00583">
    <property type="entry name" value="Acetyltransf_1"/>
    <property type="match status" value="1"/>
</dbReference>
<gene>
    <name evidence="2" type="ORF">L2716_15065</name>
</gene>